<evidence type="ECO:0000313" key="2">
    <source>
        <dbReference type="EMBL" id="TNN44467.1"/>
    </source>
</evidence>
<reference evidence="2 3" key="1">
    <citation type="submission" date="2019-03" db="EMBL/GenBank/DDBJ databases">
        <title>First draft genome of Liparis tanakae, snailfish: a comprehensive survey of snailfish specific genes.</title>
        <authorList>
            <person name="Kim W."/>
            <person name="Song I."/>
            <person name="Jeong J.-H."/>
            <person name="Kim D."/>
            <person name="Kim S."/>
            <person name="Ryu S."/>
            <person name="Song J.Y."/>
            <person name="Lee S.K."/>
        </authorList>
    </citation>
    <scope>NUCLEOTIDE SEQUENCE [LARGE SCALE GENOMIC DNA]</scope>
    <source>
        <tissue evidence="2">Muscle</tissue>
    </source>
</reference>
<dbReference type="AlphaFoldDB" id="A0A4Z2FT85"/>
<proteinExistence type="predicted"/>
<name>A0A4Z2FT85_9TELE</name>
<feature type="compositionally biased region" description="Polar residues" evidence="1">
    <location>
        <begin position="77"/>
        <end position="89"/>
    </location>
</feature>
<feature type="region of interest" description="Disordered" evidence="1">
    <location>
        <begin position="70"/>
        <end position="89"/>
    </location>
</feature>
<organism evidence="2 3">
    <name type="scientific">Liparis tanakae</name>
    <name type="common">Tanaka's snailfish</name>
    <dbReference type="NCBI Taxonomy" id="230148"/>
    <lineage>
        <taxon>Eukaryota</taxon>
        <taxon>Metazoa</taxon>
        <taxon>Chordata</taxon>
        <taxon>Craniata</taxon>
        <taxon>Vertebrata</taxon>
        <taxon>Euteleostomi</taxon>
        <taxon>Actinopterygii</taxon>
        <taxon>Neopterygii</taxon>
        <taxon>Teleostei</taxon>
        <taxon>Neoteleostei</taxon>
        <taxon>Acanthomorphata</taxon>
        <taxon>Eupercaria</taxon>
        <taxon>Perciformes</taxon>
        <taxon>Cottioidei</taxon>
        <taxon>Cottales</taxon>
        <taxon>Liparidae</taxon>
        <taxon>Liparis</taxon>
    </lineage>
</organism>
<dbReference type="EMBL" id="SRLO01000901">
    <property type="protein sequence ID" value="TNN44467.1"/>
    <property type="molecule type" value="Genomic_DNA"/>
</dbReference>
<evidence type="ECO:0000256" key="1">
    <source>
        <dbReference type="SAM" id="MobiDB-lite"/>
    </source>
</evidence>
<evidence type="ECO:0000313" key="3">
    <source>
        <dbReference type="Proteomes" id="UP000314294"/>
    </source>
</evidence>
<feature type="region of interest" description="Disordered" evidence="1">
    <location>
        <begin position="25"/>
        <end position="65"/>
    </location>
</feature>
<comment type="caution">
    <text evidence="2">The sequence shown here is derived from an EMBL/GenBank/DDBJ whole genome shotgun (WGS) entry which is preliminary data.</text>
</comment>
<keyword evidence="3" id="KW-1185">Reference proteome</keyword>
<protein>
    <submittedName>
        <fullName evidence="2">Uncharacterized protein</fullName>
    </submittedName>
</protein>
<dbReference type="Proteomes" id="UP000314294">
    <property type="component" value="Unassembled WGS sequence"/>
</dbReference>
<gene>
    <name evidence="2" type="ORF">EYF80_045355</name>
</gene>
<accession>A0A4Z2FT85</accession>
<sequence>MMPVEACRGRRLRASLQAARNQPRVVFYGGDPEPGRVQSEGGNGTKPQSKKNPERFGVPSIPTNCEDFIRRRDGETETSAPTLHGNAQT</sequence>